<proteinExistence type="predicted"/>
<evidence type="ECO:0000313" key="2">
    <source>
        <dbReference type="EMBL" id="SIN90851.1"/>
    </source>
</evidence>
<dbReference type="AlphaFoldDB" id="A0A1N6F6G2"/>
<protein>
    <submittedName>
        <fullName evidence="2">Uncharacterized protein</fullName>
    </submittedName>
</protein>
<keyword evidence="1" id="KW-0812">Transmembrane</keyword>
<keyword evidence="3" id="KW-1185">Reference proteome</keyword>
<reference evidence="3" key="1">
    <citation type="submission" date="2016-11" db="EMBL/GenBank/DDBJ databases">
        <authorList>
            <person name="Varghese N."/>
            <person name="Submissions S."/>
        </authorList>
    </citation>
    <scope>NUCLEOTIDE SEQUENCE [LARGE SCALE GENOMIC DNA]</scope>
    <source>
        <strain evidence="3">DSM 29440</strain>
    </source>
</reference>
<keyword evidence="1" id="KW-1133">Transmembrane helix</keyword>
<evidence type="ECO:0000313" key="3">
    <source>
        <dbReference type="Proteomes" id="UP000184932"/>
    </source>
</evidence>
<evidence type="ECO:0000256" key="1">
    <source>
        <dbReference type="SAM" id="Phobius"/>
    </source>
</evidence>
<sequence>MQTMTQGYRSLSLIVRLNLDRMLYVATIVAALGGGAWLGSLFN</sequence>
<feature type="transmembrane region" description="Helical" evidence="1">
    <location>
        <begin position="21"/>
        <end position="42"/>
    </location>
</feature>
<dbReference type="RefSeq" id="WP_281249200.1">
    <property type="nucleotide sequence ID" value="NZ_FSRL01000001.1"/>
</dbReference>
<dbReference type="Proteomes" id="UP000184932">
    <property type="component" value="Unassembled WGS sequence"/>
</dbReference>
<dbReference type="STRING" id="1217970.SAMN05444002_1415"/>
<accession>A0A1N6F6G2</accession>
<organism evidence="2 3">
    <name type="scientific">Vannielia litorea</name>
    <dbReference type="NCBI Taxonomy" id="1217970"/>
    <lineage>
        <taxon>Bacteria</taxon>
        <taxon>Pseudomonadati</taxon>
        <taxon>Pseudomonadota</taxon>
        <taxon>Alphaproteobacteria</taxon>
        <taxon>Rhodobacterales</taxon>
        <taxon>Paracoccaceae</taxon>
        <taxon>Vannielia</taxon>
    </lineage>
</organism>
<name>A0A1N6F6G2_9RHOB</name>
<keyword evidence="1" id="KW-0472">Membrane</keyword>
<dbReference type="EMBL" id="FSRL01000001">
    <property type="protein sequence ID" value="SIN90851.1"/>
    <property type="molecule type" value="Genomic_DNA"/>
</dbReference>
<gene>
    <name evidence="2" type="ORF">SAMN05444002_1415</name>
</gene>